<reference evidence="2" key="1">
    <citation type="journal article" date="2022" name="Mol. Ecol. Resour.">
        <title>The genomes of chicory, endive, great burdock and yacon provide insights into Asteraceae palaeo-polyploidization history and plant inulin production.</title>
        <authorList>
            <person name="Fan W."/>
            <person name="Wang S."/>
            <person name="Wang H."/>
            <person name="Wang A."/>
            <person name="Jiang F."/>
            <person name="Liu H."/>
            <person name="Zhao H."/>
            <person name="Xu D."/>
            <person name="Zhang Y."/>
        </authorList>
    </citation>
    <scope>NUCLEOTIDE SEQUENCE [LARGE SCALE GENOMIC DNA]</scope>
    <source>
        <strain evidence="2">cv. Yunnan</strain>
    </source>
</reference>
<gene>
    <name evidence="1" type="ORF">L1987_38145</name>
</gene>
<sequence length="96" mass="10196">MRVTTPPRSPPPTSYCPGHHGSLPASCYTTTSIATLPPSRRSFLAQFHGRTPPLFTAATASHHSLPRAPSPACCHRHSFQHGVAVVATIGPHPRLG</sequence>
<reference evidence="1 2" key="2">
    <citation type="journal article" date="2022" name="Mol. Ecol. Resour.">
        <title>The genomes of chicory, endive, great burdock and yacon provide insights into Asteraceae paleo-polyploidization history and plant inulin production.</title>
        <authorList>
            <person name="Fan W."/>
            <person name="Wang S."/>
            <person name="Wang H."/>
            <person name="Wang A."/>
            <person name="Jiang F."/>
            <person name="Liu H."/>
            <person name="Zhao H."/>
            <person name="Xu D."/>
            <person name="Zhang Y."/>
        </authorList>
    </citation>
    <scope>NUCLEOTIDE SEQUENCE [LARGE SCALE GENOMIC DNA]</scope>
    <source>
        <strain evidence="2">cv. Yunnan</strain>
        <tissue evidence="1">Leaves</tissue>
    </source>
</reference>
<evidence type="ECO:0000313" key="2">
    <source>
        <dbReference type="Proteomes" id="UP001056120"/>
    </source>
</evidence>
<name>A0ACB9HJR8_9ASTR</name>
<comment type="caution">
    <text evidence="1">The sequence shown here is derived from an EMBL/GenBank/DDBJ whole genome shotgun (WGS) entry which is preliminary data.</text>
</comment>
<keyword evidence="2" id="KW-1185">Reference proteome</keyword>
<evidence type="ECO:0000313" key="1">
    <source>
        <dbReference type="EMBL" id="KAI3795490.1"/>
    </source>
</evidence>
<organism evidence="1 2">
    <name type="scientific">Smallanthus sonchifolius</name>
    <dbReference type="NCBI Taxonomy" id="185202"/>
    <lineage>
        <taxon>Eukaryota</taxon>
        <taxon>Viridiplantae</taxon>
        <taxon>Streptophyta</taxon>
        <taxon>Embryophyta</taxon>
        <taxon>Tracheophyta</taxon>
        <taxon>Spermatophyta</taxon>
        <taxon>Magnoliopsida</taxon>
        <taxon>eudicotyledons</taxon>
        <taxon>Gunneridae</taxon>
        <taxon>Pentapetalae</taxon>
        <taxon>asterids</taxon>
        <taxon>campanulids</taxon>
        <taxon>Asterales</taxon>
        <taxon>Asteraceae</taxon>
        <taxon>Asteroideae</taxon>
        <taxon>Heliantheae alliance</taxon>
        <taxon>Millerieae</taxon>
        <taxon>Smallanthus</taxon>
    </lineage>
</organism>
<dbReference type="Proteomes" id="UP001056120">
    <property type="component" value="Linkage Group LG12"/>
</dbReference>
<dbReference type="EMBL" id="CM042029">
    <property type="protein sequence ID" value="KAI3795490.1"/>
    <property type="molecule type" value="Genomic_DNA"/>
</dbReference>
<proteinExistence type="predicted"/>
<protein>
    <submittedName>
        <fullName evidence="1">Uncharacterized protein</fullName>
    </submittedName>
</protein>
<accession>A0ACB9HJR8</accession>